<sequence>MDFFNKSLEEMKAALKVAEDENAEIKAQNAALTAEYSTLHSQVLENEHNIVQLEQHSRCKNIEIKVYHSLKEKAYLPSCIRWYQP</sequence>
<evidence type="ECO:0000256" key="1">
    <source>
        <dbReference type="SAM" id="Coils"/>
    </source>
</evidence>
<dbReference type="Proteomes" id="UP000821853">
    <property type="component" value="Unassembled WGS sequence"/>
</dbReference>
<dbReference type="AlphaFoldDB" id="A0A9J6FSP2"/>
<protein>
    <submittedName>
        <fullName evidence="2">Uncharacterized protein</fullName>
    </submittedName>
</protein>
<dbReference type="VEuPathDB" id="VectorBase:HLOH_063509"/>
<evidence type="ECO:0000313" key="3">
    <source>
        <dbReference type="Proteomes" id="UP000821853"/>
    </source>
</evidence>
<evidence type="ECO:0000313" key="2">
    <source>
        <dbReference type="EMBL" id="KAH9365795.1"/>
    </source>
</evidence>
<reference evidence="2 3" key="1">
    <citation type="journal article" date="2020" name="Cell">
        <title>Large-Scale Comparative Analyses of Tick Genomes Elucidate Their Genetic Diversity and Vector Capacities.</title>
        <authorList>
            <consortium name="Tick Genome and Microbiome Consortium (TIGMIC)"/>
            <person name="Jia N."/>
            <person name="Wang J."/>
            <person name="Shi W."/>
            <person name="Du L."/>
            <person name="Sun Y."/>
            <person name="Zhan W."/>
            <person name="Jiang J.F."/>
            <person name="Wang Q."/>
            <person name="Zhang B."/>
            <person name="Ji P."/>
            <person name="Bell-Sakyi L."/>
            <person name="Cui X.M."/>
            <person name="Yuan T.T."/>
            <person name="Jiang B.G."/>
            <person name="Yang W.F."/>
            <person name="Lam T.T."/>
            <person name="Chang Q.C."/>
            <person name="Ding S.J."/>
            <person name="Wang X.J."/>
            <person name="Zhu J.G."/>
            <person name="Ruan X.D."/>
            <person name="Zhao L."/>
            <person name="Wei J.T."/>
            <person name="Ye R.Z."/>
            <person name="Que T.C."/>
            <person name="Du C.H."/>
            <person name="Zhou Y.H."/>
            <person name="Cheng J.X."/>
            <person name="Dai P.F."/>
            <person name="Guo W.B."/>
            <person name="Han X.H."/>
            <person name="Huang E.J."/>
            <person name="Li L.F."/>
            <person name="Wei W."/>
            <person name="Gao Y.C."/>
            <person name="Liu J.Z."/>
            <person name="Shao H.Z."/>
            <person name="Wang X."/>
            <person name="Wang C.C."/>
            <person name="Yang T.C."/>
            <person name="Huo Q.B."/>
            <person name="Li W."/>
            <person name="Chen H.Y."/>
            <person name="Chen S.E."/>
            <person name="Zhou L.G."/>
            <person name="Ni X.B."/>
            <person name="Tian J.H."/>
            <person name="Sheng Y."/>
            <person name="Liu T."/>
            <person name="Pan Y.S."/>
            <person name="Xia L.Y."/>
            <person name="Li J."/>
            <person name="Zhao F."/>
            <person name="Cao W.C."/>
        </authorList>
    </citation>
    <scope>NUCLEOTIDE SEQUENCE [LARGE SCALE GENOMIC DNA]</scope>
    <source>
        <strain evidence="2">HaeL-2018</strain>
    </source>
</reference>
<dbReference type="EMBL" id="JABSTR010000003">
    <property type="protein sequence ID" value="KAH9365795.1"/>
    <property type="molecule type" value="Genomic_DNA"/>
</dbReference>
<accession>A0A9J6FSP2</accession>
<dbReference type="OrthoDB" id="5989141at2759"/>
<comment type="caution">
    <text evidence="2">The sequence shown here is derived from an EMBL/GenBank/DDBJ whole genome shotgun (WGS) entry which is preliminary data.</text>
</comment>
<keyword evidence="3" id="KW-1185">Reference proteome</keyword>
<feature type="coiled-coil region" evidence="1">
    <location>
        <begin position="1"/>
        <end position="35"/>
    </location>
</feature>
<gene>
    <name evidence="2" type="ORF">HPB48_014892</name>
</gene>
<name>A0A9J6FSP2_HAELO</name>
<proteinExistence type="predicted"/>
<organism evidence="2 3">
    <name type="scientific">Haemaphysalis longicornis</name>
    <name type="common">Bush tick</name>
    <dbReference type="NCBI Taxonomy" id="44386"/>
    <lineage>
        <taxon>Eukaryota</taxon>
        <taxon>Metazoa</taxon>
        <taxon>Ecdysozoa</taxon>
        <taxon>Arthropoda</taxon>
        <taxon>Chelicerata</taxon>
        <taxon>Arachnida</taxon>
        <taxon>Acari</taxon>
        <taxon>Parasitiformes</taxon>
        <taxon>Ixodida</taxon>
        <taxon>Ixodoidea</taxon>
        <taxon>Ixodidae</taxon>
        <taxon>Haemaphysalinae</taxon>
        <taxon>Haemaphysalis</taxon>
    </lineage>
</organism>
<keyword evidence="1" id="KW-0175">Coiled coil</keyword>